<proteinExistence type="predicted"/>
<protein>
    <submittedName>
        <fullName evidence="2">FimD/PapC C-terminal domain-containing protein</fullName>
    </submittedName>
</protein>
<evidence type="ECO:0000259" key="1">
    <source>
        <dbReference type="Pfam" id="PF13953"/>
    </source>
</evidence>
<dbReference type="RefSeq" id="WP_309879088.1">
    <property type="nucleotide sequence ID" value="NZ_CP133838.1"/>
</dbReference>
<dbReference type="Pfam" id="PF13953">
    <property type="entry name" value="PapC_C"/>
    <property type="match status" value="1"/>
</dbReference>
<gene>
    <name evidence="2" type="ORF">RHD99_06355</name>
</gene>
<evidence type="ECO:0000313" key="2">
    <source>
        <dbReference type="EMBL" id="WMY76665.1"/>
    </source>
</evidence>
<dbReference type="EMBL" id="CP133838">
    <property type="protein sequence ID" value="WMY76665.1"/>
    <property type="molecule type" value="Genomic_DNA"/>
</dbReference>
<dbReference type="Gene3D" id="2.60.40.2070">
    <property type="match status" value="1"/>
</dbReference>
<dbReference type="InterPro" id="IPR043142">
    <property type="entry name" value="PapC-like_C_sf"/>
</dbReference>
<dbReference type="PANTHER" id="PTHR30451">
    <property type="entry name" value="OUTER MEMBRANE USHER PROTEIN"/>
    <property type="match status" value="1"/>
</dbReference>
<name>A0ABY9SIJ8_9ENTR</name>
<accession>A0ABY9SIJ8</accession>
<dbReference type="InterPro" id="IPR025949">
    <property type="entry name" value="PapC-like_C"/>
</dbReference>
<sequence length="88" mass="9373">MTLIRQDGKPVPFGATVSQLASEQEDENTAIVGDGGETYLSGLPAEGKLIASWGKQGSQKCVVTYKLNITKEDTSLMTLQAKCLPGQE</sequence>
<reference evidence="2 3" key="1">
    <citation type="submission" date="2023-09" db="EMBL/GenBank/DDBJ databases">
        <title>Buttiauxella selenatireducens sp. nov., isolated from the rhizosphere of Cardamine hupingshanesis.</title>
        <authorList>
            <person name="Zhang S."/>
            <person name="Xu Z."/>
            <person name="Wang H."/>
            <person name="Guo Y."/>
        </authorList>
    </citation>
    <scope>NUCLEOTIDE SEQUENCE [LARGE SCALE GENOMIC DNA]</scope>
    <source>
        <strain evidence="2 3">R73</strain>
    </source>
</reference>
<organism evidence="2 3">
    <name type="scientific">Buttiauxella selenatireducens</name>
    <dbReference type="NCBI Taxonomy" id="3073902"/>
    <lineage>
        <taxon>Bacteria</taxon>
        <taxon>Pseudomonadati</taxon>
        <taxon>Pseudomonadota</taxon>
        <taxon>Gammaproteobacteria</taxon>
        <taxon>Enterobacterales</taxon>
        <taxon>Enterobacteriaceae</taxon>
        <taxon>Buttiauxella</taxon>
    </lineage>
</organism>
<dbReference type="InterPro" id="IPR000015">
    <property type="entry name" value="Fimb_usher"/>
</dbReference>
<feature type="domain" description="PapC-like C-terminal" evidence="1">
    <location>
        <begin position="1"/>
        <end position="68"/>
    </location>
</feature>
<evidence type="ECO:0000313" key="3">
    <source>
        <dbReference type="Proteomes" id="UP001246690"/>
    </source>
</evidence>
<keyword evidence="3" id="KW-1185">Reference proteome</keyword>
<dbReference type="Proteomes" id="UP001246690">
    <property type="component" value="Chromosome"/>
</dbReference>
<dbReference type="PANTHER" id="PTHR30451:SF21">
    <property type="entry name" value="FIMBRIAL USHER DOMAIN-CONTAINING PROTEIN YDET-RELATED"/>
    <property type="match status" value="1"/>
</dbReference>